<dbReference type="Proteomes" id="UP001375382">
    <property type="component" value="Unassembled WGS sequence"/>
</dbReference>
<accession>A0ABU8C5J6</accession>
<dbReference type="RefSeq" id="WP_335735507.1">
    <property type="nucleotide sequence ID" value="NZ_JALAAR010000005.1"/>
</dbReference>
<name>A0ABU8C5J6_9GAMM</name>
<sequence length="65" mass="7011">MKNEHCKKLNENQTKKPRIGAANTAPAGTDAVLQQKLYKFGANYPASHSADHFVAGSVKTSALVR</sequence>
<dbReference type="EMBL" id="JALAAR010000005">
    <property type="protein sequence ID" value="MEH8017099.1"/>
    <property type="molecule type" value="Genomic_DNA"/>
</dbReference>
<comment type="caution">
    <text evidence="2">The sequence shown here is derived from an EMBL/GenBank/DDBJ whole genome shotgun (WGS) entry which is preliminary data.</text>
</comment>
<feature type="region of interest" description="Disordered" evidence="1">
    <location>
        <begin position="1"/>
        <end position="26"/>
    </location>
</feature>
<evidence type="ECO:0000313" key="3">
    <source>
        <dbReference type="Proteomes" id="UP001375382"/>
    </source>
</evidence>
<gene>
    <name evidence="2" type="ORF">MN202_07645</name>
</gene>
<protein>
    <submittedName>
        <fullName evidence="2">Uncharacterized protein</fullName>
    </submittedName>
</protein>
<reference evidence="2 3" key="1">
    <citation type="journal article" date="2023" name="Ecotoxicol. Environ. Saf.">
        <title>Mercury remediation potential of mercury-resistant strain Rheinheimera metallidurans sp. nov. isolated from a municipal waste dumping site.</title>
        <authorList>
            <person name="Yadav V."/>
            <person name="Manjhi A."/>
            <person name="Vadakedath N."/>
        </authorList>
    </citation>
    <scope>NUCLEOTIDE SEQUENCE [LARGE SCALE GENOMIC DNA]</scope>
    <source>
        <strain evidence="2 3">E-49</strain>
    </source>
</reference>
<proteinExistence type="predicted"/>
<evidence type="ECO:0000256" key="1">
    <source>
        <dbReference type="SAM" id="MobiDB-lite"/>
    </source>
</evidence>
<evidence type="ECO:0000313" key="2">
    <source>
        <dbReference type="EMBL" id="MEH8017099.1"/>
    </source>
</evidence>
<organism evidence="2 3">
    <name type="scientific">Rheinheimera muenzenbergensis</name>
    <dbReference type="NCBI Taxonomy" id="1193628"/>
    <lineage>
        <taxon>Bacteria</taxon>
        <taxon>Pseudomonadati</taxon>
        <taxon>Pseudomonadota</taxon>
        <taxon>Gammaproteobacteria</taxon>
        <taxon>Chromatiales</taxon>
        <taxon>Chromatiaceae</taxon>
        <taxon>Rheinheimera</taxon>
    </lineage>
</organism>
<feature type="compositionally biased region" description="Basic and acidic residues" evidence="1">
    <location>
        <begin position="1"/>
        <end position="14"/>
    </location>
</feature>
<keyword evidence="3" id="KW-1185">Reference proteome</keyword>